<name>A0A0F9VIN9_9ZZZZ</name>
<dbReference type="EMBL" id="LAZR01000021">
    <property type="protein sequence ID" value="KKO04971.1"/>
    <property type="molecule type" value="Genomic_DNA"/>
</dbReference>
<accession>A0A0F9VIN9</accession>
<dbReference type="AlphaFoldDB" id="A0A0F9VIN9"/>
<proteinExistence type="predicted"/>
<organism evidence="1">
    <name type="scientific">marine sediment metagenome</name>
    <dbReference type="NCBI Taxonomy" id="412755"/>
    <lineage>
        <taxon>unclassified sequences</taxon>
        <taxon>metagenomes</taxon>
        <taxon>ecological metagenomes</taxon>
    </lineage>
</organism>
<evidence type="ECO:0000313" key="1">
    <source>
        <dbReference type="EMBL" id="KKO04971.1"/>
    </source>
</evidence>
<evidence type="ECO:0008006" key="2">
    <source>
        <dbReference type="Google" id="ProtNLM"/>
    </source>
</evidence>
<gene>
    <name evidence="1" type="ORF">LCGC14_0082830</name>
</gene>
<sequence>MKNYTLLVLLTFGIMFNAVAMTASRIVETGVVINTVDEFVKIKSSELTPPVIEEILKQYPTSKLGGAFKNDKGEFKLIMVLKSGTRKTVYIDQHGNWFSKK</sequence>
<protein>
    <recommendedName>
        <fullName evidence="2">PepSY domain-containing protein</fullName>
    </recommendedName>
</protein>
<comment type="caution">
    <text evidence="1">The sequence shown here is derived from an EMBL/GenBank/DDBJ whole genome shotgun (WGS) entry which is preliminary data.</text>
</comment>
<reference evidence="1" key="1">
    <citation type="journal article" date="2015" name="Nature">
        <title>Complex archaea that bridge the gap between prokaryotes and eukaryotes.</title>
        <authorList>
            <person name="Spang A."/>
            <person name="Saw J.H."/>
            <person name="Jorgensen S.L."/>
            <person name="Zaremba-Niedzwiedzka K."/>
            <person name="Martijn J."/>
            <person name="Lind A.E."/>
            <person name="van Eijk R."/>
            <person name="Schleper C."/>
            <person name="Guy L."/>
            <person name="Ettema T.J."/>
        </authorList>
    </citation>
    <scope>NUCLEOTIDE SEQUENCE</scope>
</reference>